<comment type="caution">
    <text evidence="2">The sequence shown here is derived from an EMBL/GenBank/DDBJ whole genome shotgun (WGS) entry which is preliminary data.</text>
</comment>
<gene>
    <name evidence="2" type="ORF">HKK74_21840</name>
</gene>
<dbReference type="SUPFAM" id="SSF109755">
    <property type="entry name" value="PhoU-like"/>
    <property type="match status" value="1"/>
</dbReference>
<evidence type="ECO:0000313" key="2">
    <source>
        <dbReference type="EMBL" id="MBC6468114.1"/>
    </source>
</evidence>
<keyword evidence="1" id="KW-0175">Coiled coil</keyword>
<proteinExistence type="predicted"/>
<dbReference type="RefSeq" id="WP_187245110.1">
    <property type="nucleotide sequence ID" value="NZ_BAAAOK010000037.1"/>
</dbReference>
<dbReference type="Proteomes" id="UP000805614">
    <property type="component" value="Unassembled WGS sequence"/>
</dbReference>
<reference evidence="2 3" key="1">
    <citation type="submission" date="2020-06" db="EMBL/GenBank/DDBJ databases">
        <title>Actinomadura xiongansis sp. nov., isolated from soil of Baiyangdian.</title>
        <authorList>
            <person name="Zhang X."/>
        </authorList>
    </citation>
    <scope>NUCLEOTIDE SEQUENCE [LARGE SCALE GENOMIC DNA]</scope>
    <source>
        <strain evidence="2 3">HBUM206468</strain>
    </source>
</reference>
<dbReference type="EMBL" id="JABVEC010000016">
    <property type="protein sequence ID" value="MBC6468114.1"/>
    <property type="molecule type" value="Genomic_DNA"/>
</dbReference>
<accession>A0ABR7LTK6</accession>
<keyword evidence="3" id="KW-1185">Reference proteome</keyword>
<feature type="coiled-coil region" evidence="1">
    <location>
        <begin position="38"/>
        <end position="68"/>
    </location>
</feature>
<protein>
    <submittedName>
        <fullName evidence="2">Uncharacterized protein</fullName>
    </submittedName>
</protein>
<dbReference type="InterPro" id="IPR038078">
    <property type="entry name" value="PhoU-like_sf"/>
</dbReference>
<organism evidence="2 3">
    <name type="scientific">Actinomadura alba</name>
    <dbReference type="NCBI Taxonomy" id="406431"/>
    <lineage>
        <taxon>Bacteria</taxon>
        <taxon>Bacillati</taxon>
        <taxon>Actinomycetota</taxon>
        <taxon>Actinomycetes</taxon>
        <taxon>Streptosporangiales</taxon>
        <taxon>Thermomonosporaceae</taxon>
        <taxon>Actinomadura</taxon>
    </lineage>
</organism>
<name>A0ABR7LTK6_9ACTN</name>
<sequence length="213" mass="22502">MTQPDDQRPQRLADQLAVSLHVVRTALSRASTVLFGDEAAAEDSMKAAEQALHELREEIEEIEEIALAAPYGASESSDVRVTVAVVHLGGDMERLAKLTQQIAEIAWSRWSKPPLPAHLGAAAETMSGGVLALVARAGETMKLEPAAAEAATALDRHVGEIAGQQRLLDRLLVSGDPPVDVSDAVDVALLGRCYEGCARHAVSAACHVAMLAT</sequence>
<evidence type="ECO:0000256" key="1">
    <source>
        <dbReference type="SAM" id="Coils"/>
    </source>
</evidence>
<evidence type="ECO:0000313" key="3">
    <source>
        <dbReference type="Proteomes" id="UP000805614"/>
    </source>
</evidence>
<dbReference type="Gene3D" id="1.20.58.220">
    <property type="entry name" value="Phosphate transport system protein phou homolog 2, domain 2"/>
    <property type="match status" value="1"/>
</dbReference>